<keyword evidence="2" id="KW-0472">Membrane</keyword>
<feature type="transmembrane region" description="Helical" evidence="2">
    <location>
        <begin position="1351"/>
        <end position="1371"/>
    </location>
</feature>
<feature type="compositionally biased region" description="Polar residues" evidence="1">
    <location>
        <begin position="549"/>
        <end position="566"/>
    </location>
</feature>
<feature type="compositionally biased region" description="Basic and acidic residues" evidence="1">
    <location>
        <begin position="531"/>
        <end position="548"/>
    </location>
</feature>
<organism evidence="3 4">
    <name type="scientific">Uncinocarpus reesii (strain UAMH 1704)</name>
    <dbReference type="NCBI Taxonomy" id="336963"/>
    <lineage>
        <taxon>Eukaryota</taxon>
        <taxon>Fungi</taxon>
        <taxon>Dikarya</taxon>
        <taxon>Ascomycota</taxon>
        <taxon>Pezizomycotina</taxon>
        <taxon>Eurotiomycetes</taxon>
        <taxon>Eurotiomycetidae</taxon>
        <taxon>Onygenales</taxon>
        <taxon>Onygenaceae</taxon>
        <taxon>Uncinocarpus</taxon>
    </lineage>
</organism>
<sequence length="1373" mass="150278">MLSAESGRKRMGVYLEDWDSCIQMMADAPFPPATEPITTPPSPLLAGNLVPLPLRPRLNSRKTPPPAFSPPLSPTPTLFVSLQLAEPGKPVSGNLSLHRYRESLSRPRPEVTDPPPARSLKRKPKALNLSTGCVPRTPPSPPPTPSTASVYSGSPSPLPSPALSAKIPVRLNGDDDDSVATPVSTSAAQKSALFAGTFPEPQALGLVSGVNATRPDSQNSKLNAFCKHIRQIPARLFSHNKSFSEVVPSSSHHQRRLHHRGVSFEILNPQRQQYSHSCSSIANIQAKFVDPGNMASPNRSGARSRARSRSVDTERQRTPSRALFDDLETAHSSITSRFPRFNGGANPPQLQPSPAIDLPPDERQDKANDIQQSRPLASFHRRRHSDTAALANMTNSKSHQCTLARHVSTGWSLRAKKGREFPRKPAKLVKRRPGSFAGRNLKHNLLSLSTRNSSSPVLGSYLNRHQPNLNGIRNRIDKPKTIDNIIKNRLNMFDVRLRNARISDLESTESCADIEKHSVEDEEPPTNATQGEHDTETQMHEGSSRCEETANSLQVEASTPLNNPQHVPQELAPPGLYCERNGASSPNFSRPIPPGKWLSSRRFSPFKPLSRSNRIAIDRDGTPCRPCSTVHVQSNQEEEPKNEQTTMKLLSHQSAAVSREIEQGLFQDRSDSQFDGDEPIDLGPGSSQGSSTQHLSQYMGSSAIFPPPLRVSSASSRLSEQGPRNPCLYGGLGTRSSIKRYESSFGGNRTNMRAGLDQRAEQLGSERIHEADDDADRDWETVAGSQQFTRATVNNLAQGDTECSLADCSSFGSLANADEHTGPPLRSSRIGLANSSYNANTVRTPAYAGRYSHYWHQDPSTGQYVLLPNTSYRNSEGARLNAFSKPVPALIASTSRCPTPLPNRYQHPAPLRDAHTNPFCSTPPSLHGPSSQGDEPGNSAGYFPSVGNSKLTSSSNKEDKHTSHRGFGNSQRDSSIRESARASFQHWFSEFVAKDPAQRAVEAASPLHHFNAWNSQNGGLYNSLDASSLNVSKISTISTDDDISTHPLSINLNYHPCFRPFEQPIQPPSHGQLTRENSAVPSRSLSTDRLLPPVPAISKHSPGSLYHSIRSARDRVLGNTHKRKSLNNVLPTTIQESNAHDEPAARPASTGLLERHIQRQGTIKSIFTSRSIHLRTPTIGRRSSTRQGIKQPTADELLRERLEQMDPALLADFCQPSPASRATRATWVPQLPPIDNSLTSAPPRAATIRSPNAVVDEPWTLPANAHFDHLAFPEAPRLEPARRRPAAGNLVEQRRLGRQIIGWCLLAVPLGWIVIAMIGFGAGPTDILIQRRSEGDIDGFHEKEELLARRLSIAIATSMFLAAMIVVAVVVSG</sequence>
<dbReference type="OrthoDB" id="5353066at2759"/>
<proteinExistence type="predicted"/>
<keyword evidence="4" id="KW-1185">Reference proteome</keyword>
<dbReference type="VEuPathDB" id="FungiDB:UREG_05383"/>
<dbReference type="Proteomes" id="UP000002058">
    <property type="component" value="Unassembled WGS sequence"/>
</dbReference>
<feature type="compositionally biased region" description="Polar residues" evidence="1">
    <location>
        <begin position="918"/>
        <end position="933"/>
    </location>
</feature>
<dbReference type="OMA" id="CEVSPID"/>
<dbReference type="InParanoid" id="C4JSE4"/>
<evidence type="ECO:0000256" key="2">
    <source>
        <dbReference type="SAM" id="Phobius"/>
    </source>
</evidence>
<dbReference type="GeneID" id="8440564"/>
<reference evidence="4" key="1">
    <citation type="journal article" date="2009" name="Genome Res.">
        <title>Comparative genomic analyses of the human fungal pathogens Coccidioides and their relatives.</title>
        <authorList>
            <person name="Sharpton T.J."/>
            <person name="Stajich J.E."/>
            <person name="Rounsley S.D."/>
            <person name="Gardner M.J."/>
            <person name="Wortman J.R."/>
            <person name="Jordar V.S."/>
            <person name="Maiti R."/>
            <person name="Kodira C.D."/>
            <person name="Neafsey D.E."/>
            <person name="Zeng Q."/>
            <person name="Hung C.-Y."/>
            <person name="McMahan C."/>
            <person name="Muszewska A."/>
            <person name="Grynberg M."/>
            <person name="Mandel M.A."/>
            <person name="Kellner E.M."/>
            <person name="Barker B.M."/>
            <person name="Galgiani J.N."/>
            <person name="Orbach M.J."/>
            <person name="Kirkland T.N."/>
            <person name="Cole G.T."/>
            <person name="Henn M.R."/>
            <person name="Birren B.W."/>
            <person name="Taylor J.W."/>
        </authorList>
    </citation>
    <scope>NUCLEOTIDE SEQUENCE [LARGE SCALE GENOMIC DNA]</scope>
    <source>
        <strain evidence="4">UAMH 1704</strain>
    </source>
</reference>
<feature type="region of interest" description="Disordered" evidence="1">
    <location>
        <begin position="668"/>
        <end position="695"/>
    </location>
</feature>
<gene>
    <name evidence="3" type="ORF">UREG_05383</name>
</gene>
<feature type="compositionally biased region" description="Polar residues" evidence="1">
    <location>
        <begin position="643"/>
        <end position="656"/>
    </location>
</feature>
<evidence type="ECO:0000313" key="3">
    <source>
        <dbReference type="EMBL" id="EEP80541.1"/>
    </source>
</evidence>
<feature type="region of interest" description="Disordered" evidence="1">
    <location>
        <begin position="712"/>
        <end position="731"/>
    </location>
</feature>
<evidence type="ECO:0000313" key="4">
    <source>
        <dbReference type="Proteomes" id="UP000002058"/>
    </source>
</evidence>
<feature type="compositionally biased region" description="Basic and acidic residues" evidence="1">
    <location>
        <begin position="100"/>
        <end position="111"/>
    </location>
</feature>
<feature type="compositionally biased region" description="Polar residues" evidence="1">
    <location>
        <begin position="1069"/>
        <end position="1087"/>
    </location>
</feature>
<feature type="region of interest" description="Disordered" evidence="1">
    <location>
        <begin position="289"/>
        <end position="324"/>
    </location>
</feature>
<dbReference type="KEGG" id="ure:UREG_05383"/>
<protein>
    <submittedName>
        <fullName evidence="3">Uncharacterized protein</fullName>
    </submittedName>
</protein>
<feature type="compositionally biased region" description="Polar residues" evidence="1">
    <location>
        <begin position="685"/>
        <end position="695"/>
    </location>
</feature>
<feature type="region of interest" description="Disordered" evidence="1">
    <location>
        <begin position="100"/>
        <end position="181"/>
    </location>
</feature>
<name>C4JSE4_UNCRE</name>
<evidence type="ECO:0000256" key="1">
    <source>
        <dbReference type="SAM" id="MobiDB-lite"/>
    </source>
</evidence>
<feature type="compositionally biased region" description="Polar residues" evidence="1">
    <location>
        <begin position="946"/>
        <end position="955"/>
    </location>
</feature>
<accession>C4JSE4</accession>
<feature type="compositionally biased region" description="Pro residues" evidence="1">
    <location>
        <begin position="136"/>
        <end position="145"/>
    </location>
</feature>
<feature type="transmembrane region" description="Helical" evidence="2">
    <location>
        <begin position="1300"/>
        <end position="1322"/>
    </location>
</feature>
<feature type="region of interest" description="Disordered" evidence="1">
    <location>
        <begin position="506"/>
        <end position="656"/>
    </location>
</feature>
<keyword evidence="2" id="KW-0812">Transmembrane</keyword>
<feature type="region of interest" description="Disordered" evidence="1">
    <location>
        <begin position="336"/>
        <end position="383"/>
    </location>
</feature>
<dbReference type="HOGENOM" id="CLU_006712_0_0_1"/>
<dbReference type="eggNOG" id="ENOG502RNWT">
    <property type="taxonomic scope" value="Eukaryota"/>
</dbReference>
<feature type="region of interest" description="Disordered" evidence="1">
    <location>
        <begin position="895"/>
        <end position="978"/>
    </location>
</feature>
<dbReference type="EMBL" id="CH476617">
    <property type="protein sequence ID" value="EEP80541.1"/>
    <property type="molecule type" value="Genomic_DNA"/>
</dbReference>
<dbReference type="RefSeq" id="XP_002584694.1">
    <property type="nucleotide sequence ID" value="XM_002584648.1"/>
</dbReference>
<keyword evidence="2" id="KW-1133">Transmembrane helix</keyword>
<feature type="region of interest" description="Disordered" evidence="1">
    <location>
        <begin position="1067"/>
        <end position="1102"/>
    </location>
</feature>